<sequence>MKNIRHEIAQHGPSIDRHLFTFAHGAKGSMHAPEVTDFRDGFSRHLPIVTFNGKGRLEARTSQYAEILGNLPAHGPDVEVILGGRSIGSRAAVELVNRQSEGGTVYKRLVLVSYALHRVVEDGDGGEVEEVRDRPILELKEGIEALFIVGDKDHLCDLGRLEEVRKRMKCRHWMCRVEGADHMMKFAGGGGQDREKVDEKVTTAMGERMGDLAAKWIMEGGSGDGQEAVLSWDKRSQSPALSGWH</sequence>
<organism evidence="2 3">
    <name type="scientific">Polychaeton citri CBS 116435</name>
    <dbReference type="NCBI Taxonomy" id="1314669"/>
    <lineage>
        <taxon>Eukaryota</taxon>
        <taxon>Fungi</taxon>
        <taxon>Dikarya</taxon>
        <taxon>Ascomycota</taxon>
        <taxon>Pezizomycotina</taxon>
        <taxon>Dothideomycetes</taxon>
        <taxon>Dothideomycetidae</taxon>
        <taxon>Capnodiales</taxon>
        <taxon>Capnodiaceae</taxon>
        <taxon>Polychaeton</taxon>
    </lineage>
</organism>
<comment type="caution">
    <text evidence="2">The sequence shown here is derived from an EMBL/GenBank/DDBJ whole genome shotgun (WGS) entry which is preliminary data.</text>
</comment>
<dbReference type="SUPFAM" id="SSF53474">
    <property type="entry name" value="alpha/beta-Hydrolases"/>
    <property type="match status" value="1"/>
</dbReference>
<protein>
    <recommendedName>
        <fullName evidence="1">KANL3/Tex30 alpha/beta hydrolase-like domain-containing protein</fullName>
    </recommendedName>
</protein>
<dbReference type="PANTHER" id="PTHR13136:SF11">
    <property type="entry name" value="TESTIS-EXPRESSED PROTEIN 30"/>
    <property type="match status" value="1"/>
</dbReference>
<reference evidence="2" key="1">
    <citation type="journal article" date="2020" name="Stud. Mycol.">
        <title>101 Dothideomycetes genomes: a test case for predicting lifestyles and emergence of pathogens.</title>
        <authorList>
            <person name="Haridas S."/>
            <person name="Albert R."/>
            <person name="Binder M."/>
            <person name="Bloem J."/>
            <person name="Labutti K."/>
            <person name="Salamov A."/>
            <person name="Andreopoulos B."/>
            <person name="Baker S."/>
            <person name="Barry K."/>
            <person name="Bills G."/>
            <person name="Bluhm B."/>
            <person name="Cannon C."/>
            <person name="Castanera R."/>
            <person name="Culley D."/>
            <person name="Daum C."/>
            <person name="Ezra D."/>
            <person name="Gonzalez J."/>
            <person name="Henrissat B."/>
            <person name="Kuo A."/>
            <person name="Liang C."/>
            <person name="Lipzen A."/>
            <person name="Lutzoni F."/>
            <person name="Magnuson J."/>
            <person name="Mondo S."/>
            <person name="Nolan M."/>
            <person name="Ohm R."/>
            <person name="Pangilinan J."/>
            <person name="Park H.-J."/>
            <person name="Ramirez L."/>
            <person name="Alfaro M."/>
            <person name="Sun H."/>
            <person name="Tritt A."/>
            <person name="Yoshinaga Y."/>
            <person name="Zwiers L.-H."/>
            <person name="Turgeon B."/>
            <person name="Goodwin S."/>
            <person name="Spatafora J."/>
            <person name="Crous P."/>
            <person name="Grigoriev I."/>
        </authorList>
    </citation>
    <scope>NUCLEOTIDE SEQUENCE</scope>
    <source>
        <strain evidence="2">CBS 116435</strain>
    </source>
</reference>
<evidence type="ECO:0000313" key="3">
    <source>
        <dbReference type="Proteomes" id="UP000799441"/>
    </source>
</evidence>
<proteinExistence type="predicted"/>
<feature type="domain" description="KANL3/Tex30 alpha/beta hydrolase-like" evidence="1">
    <location>
        <begin position="62"/>
        <end position="205"/>
    </location>
</feature>
<evidence type="ECO:0000259" key="1">
    <source>
        <dbReference type="Pfam" id="PF20408"/>
    </source>
</evidence>
<dbReference type="Gene3D" id="3.40.50.1820">
    <property type="entry name" value="alpha/beta hydrolase"/>
    <property type="match status" value="1"/>
</dbReference>
<dbReference type="AlphaFoldDB" id="A0A9P4UNJ1"/>
<dbReference type="OrthoDB" id="6415022at2759"/>
<gene>
    <name evidence="2" type="ORF">K431DRAFT_284086</name>
</gene>
<dbReference type="InterPro" id="IPR026555">
    <property type="entry name" value="NSL3/Tex30"/>
</dbReference>
<dbReference type="Proteomes" id="UP000799441">
    <property type="component" value="Unassembled WGS sequence"/>
</dbReference>
<dbReference type="Pfam" id="PF20408">
    <property type="entry name" value="Abhydrolase_11"/>
    <property type="match status" value="1"/>
</dbReference>
<dbReference type="EMBL" id="MU003783">
    <property type="protein sequence ID" value="KAF2722397.1"/>
    <property type="molecule type" value="Genomic_DNA"/>
</dbReference>
<accession>A0A9P4UNJ1</accession>
<dbReference type="PANTHER" id="PTHR13136">
    <property type="entry name" value="TESTIS DEVELOPMENT PROTEIN PRTD"/>
    <property type="match status" value="1"/>
</dbReference>
<evidence type="ECO:0000313" key="2">
    <source>
        <dbReference type="EMBL" id="KAF2722397.1"/>
    </source>
</evidence>
<dbReference type="InterPro" id="IPR029058">
    <property type="entry name" value="AB_hydrolase_fold"/>
</dbReference>
<keyword evidence="3" id="KW-1185">Reference proteome</keyword>
<dbReference type="InterPro" id="IPR046879">
    <property type="entry name" value="KANL3/Tex30_Abhydrolase"/>
</dbReference>
<name>A0A9P4UNJ1_9PEZI</name>